<accession>A0ABQ6JCU1</accession>
<name>A0ABQ6JCU1_9ACTN</name>
<dbReference type="InterPro" id="IPR021555">
    <property type="entry name" value="DUF3000"/>
</dbReference>
<dbReference type="Proteomes" id="UP001157017">
    <property type="component" value="Unassembled WGS sequence"/>
</dbReference>
<comment type="caution">
    <text evidence="1">The sequence shown here is derived from an EMBL/GenBank/DDBJ whole genome shotgun (WGS) entry which is preliminary data.</text>
</comment>
<sequence>MLLHDPSAPSPWGGTFRAVTFVRAALEPEMGVDPVLGEVGWAWLVDALHERGATYSHEGGTVTRVVSQSFAALADRPASAEVEVRASWTPETADLTAHLLAWTDLLCTVAGLPPVPDGVTALPARRL</sequence>
<dbReference type="Pfam" id="PF11452">
    <property type="entry name" value="DUF3000"/>
    <property type="match status" value="1"/>
</dbReference>
<dbReference type="EMBL" id="BSUZ01000001">
    <property type="protein sequence ID" value="GMA85254.1"/>
    <property type="molecule type" value="Genomic_DNA"/>
</dbReference>
<organism evidence="1 2">
    <name type="scientific">Angustibacter aerolatus</name>
    <dbReference type="NCBI Taxonomy" id="1162965"/>
    <lineage>
        <taxon>Bacteria</taxon>
        <taxon>Bacillati</taxon>
        <taxon>Actinomycetota</taxon>
        <taxon>Actinomycetes</taxon>
        <taxon>Kineosporiales</taxon>
        <taxon>Kineosporiaceae</taxon>
    </lineage>
</organism>
<proteinExistence type="predicted"/>
<evidence type="ECO:0000313" key="1">
    <source>
        <dbReference type="EMBL" id="GMA85254.1"/>
    </source>
</evidence>
<keyword evidence="2" id="KW-1185">Reference proteome</keyword>
<gene>
    <name evidence="1" type="ORF">GCM10025868_05040</name>
</gene>
<evidence type="ECO:0008006" key="3">
    <source>
        <dbReference type="Google" id="ProtNLM"/>
    </source>
</evidence>
<protein>
    <recommendedName>
        <fullName evidence="3">DUF3000 domain-containing protein</fullName>
    </recommendedName>
</protein>
<reference evidence="2" key="1">
    <citation type="journal article" date="2019" name="Int. J. Syst. Evol. Microbiol.">
        <title>The Global Catalogue of Microorganisms (GCM) 10K type strain sequencing project: providing services to taxonomists for standard genome sequencing and annotation.</title>
        <authorList>
            <consortium name="The Broad Institute Genomics Platform"/>
            <consortium name="The Broad Institute Genome Sequencing Center for Infectious Disease"/>
            <person name="Wu L."/>
            <person name="Ma J."/>
        </authorList>
    </citation>
    <scope>NUCLEOTIDE SEQUENCE [LARGE SCALE GENOMIC DNA]</scope>
    <source>
        <strain evidence="2">NBRC 108730</strain>
    </source>
</reference>
<evidence type="ECO:0000313" key="2">
    <source>
        <dbReference type="Proteomes" id="UP001157017"/>
    </source>
</evidence>